<dbReference type="InterPro" id="IPR036365">
    <property type="entry name" value="PGBD-like_sf"/>
</dbReference>
<evidence type="ECO:0000256" key="6">
    <source>
        <dbReference type="SAM" id="SignalP"/>
    </source>
</evidence>
<dbReference type="Gene3D" id="2.40.440.10">
    <property type="entry name" value="L,D-transpeptidase catalytic domain-like"/>
    <property type="match status" value="1"/>
</dbReference>
<organism evidence="9 10">
    <name type="scientific">Nocardioides bizhenqiangii</name>
    <dbReference type="NCBI Taxonomy" id="3095076"/>
    <lineage>
        <taxon>Bacteria</taxon>
        <taxon>Bacillati</taxon>
        <taxon>Actinomycetota</taxon>
        <taxon>Actinomycetes</taxon>
        <taxon>Propionibacteriales</taxon>
        <taxon>Nocardioidaceae</taxon>
        <taxon>Nocardioides</taxon>
    </lineage>
</organism>
<comment type="pathway">
    <text evidence="1">Cell wall biogenesis; peptidoglycan biosynthesis.</text>
</comment>
<keyword evidence="4" id="KW-0573">Peptidoglycan synthesis</keyword>
<evidence type="ECO:0000256" key="3">
    <source>
        <dbReference type="ARBA" id="ARBA00022960"/>
    </source>
</evidence>
<evidence type="ECO:0000256" key="5">
    <source>
        <dbReference type="ARBA" id="ARBA00023316"/>
    </source>
</evidence>
<dbReference type="EMBL" id="CP141059">
    <property type="protein sequence ID" value="WQQ26550.1"/>
    <property type="molecule type" value="Genomic_DNA"/>
</dbReference>
<keyword evidence="6" id="KW-0732">Signal</keyword>
<evidence type="ECO:0000313" key="9">
    <source>
        <dbReference type="EMBL" id="WQQ26550.1"/>
    </source>
</evidence>
<dbReference type="Proteomes" id="UP001327225">
    <property type="component" value="Chromosome"/>
</dbReference>
<dbReference type="Pfam" id="PF01471">
    <property type="entry name" value="PG_binding_1"/>
    <property type="match status" value="1"/>
</dbReference>
<dbReference type="RefSeq" id="WP_322937438.1">
    <property type="nucleotide sequence ID" value="NZ_CP141059.1"/>
</dbReference>
<keyword evidence="10" id="KW-1185">Reference proteome</keyword>
<reference evidence="10" key="1">
    <citation type="submission" date="2023-12" db="EMBL/GenBank/DDBJ databases">
        <title>Novel species in genus Nocardioides.</title>
        <authorList>
            <person name="Zhou H."/>
        </authorList>
    </citation>
    <scope>NUCLEOTIDE SEQUENCE [LARGE SCALE GENOMIC DNA]</scope>
    <source>
        <strain evidence="10">HM61</strain>
    </source>
</reference>
<keyword evidence="2" id="KW-0808">Transferase</keyword>
<feature type="domain" description="L,D-TPase catalytic" evidence="8">
    <location>
        <begin position="161"/>
        <end position="228"/>
    </location>
</feature>
<dbReference type="InterPro" id="IPR036366">
    <property type="entry name" value="PGBDSf"/>
</dbReference>
<sequence>MLRTLLALLTGLVLAAVPSAPADASPAVERAQRRLNQLGCSSGPADGQMGEWTRSAVVRFQSRHRLSQTGHLNTATTRTLYGDRAHRCDVRPVPPRSGTGRRIVISQRQNWVWLVAAGGNVVGQSGMIDNPGELGTGWKRVGSYCGRAAKIRRNTATGGGLWLDNFTRFAACGIGFHRIPRYMSSGNQIHPDWMVGTNLRASHGCVRLPQQFSARLWDFGRVGTRVRVVRG</sequence>
<dbReference type="SUPFAM" id="SSF141523">
    <property type="entry name" value="L,D-transpeptidase catalytic domain-like"/>
    <property type="match status" value="1"/>
</dbReference>
<dbReference type="Pfam" id="PF03734">
    <property type="entry name" value="YkuD"/>
    <property type="match status" value="1"/>
</dbReference>
<evidence type="ECO:0000256" key="4">
    <source>
        <dbReference type="ARBA" id="ARBA00022984"/>
    </source>
</evidence>
<proteinExistence type="predicted"/>
<dbReference type="InterPro" id="IPR005490">
    <property type="entry name" value="LD_TPept_cat_dom"/>
</dbReference>
<evidence type="ECO:0000259" key="8">
    <source>
        <dbReference type="Pfam" id="PF03734"/>
    </source>
</evidence>
<evidence type="ECO:0000256" key="1">
    <source>
        <dbReference type="ARBA" id="ARBA00004752"/>
    </source>
</evidence>
<dbReference type="InterPro" id="IPR038063">
    <property type="entry name" value="Transpep_catalytic_dom"/>
</dbReference>
<protein>
    <submittedName>
        <fullName evidence="9">Peptidoglycan-binding protein</fullName>
    </submittedName>
</protein>
<dbReference type="CDD" id="cd16913">
    <property type="entry name" value="YkuD_like"/>
    <property type="match status" value="1"/>
</dbReference>
<feature type="signal peptide" evidence="6">
    <location>
        <begin position="1"/>
        <end position="24"/>
    </location>
</feature>
<feature type="chain" id="PRO_5046802530" evidence="6">
    <location>
        <begin position="25"/>
        <end position="231"/>
    </location>
</feature>
<dbReference type="InterPro" id="IPR002477">
    <property type="entry name" value="Peptidoglycan-bd-like"/>
</dbReference>
<name>A0ABZ0ZR37_9ACTN</name>
<evidence type="ECO:0000259" key="7">
    <source>
        <dbReference type="Pfam" id="PF01471"/>
    </source>
</evidence>
<dbReference type="SUPFAM" id="SSF47090">
    <property type="entry name" value="PGBD-like"/>
    <property type="match status" value="1"/>
</dbReference>
<feature type="domain" description="Peptidoglycan binding-like" evidence="7">
    <location>
        <begin position="25"/>
        <end position="80"/>
    </location>
</feature>
<dbReference type="Gene3D" id="1.10.101.10">
    <property type="entry name" value="PGBD-like superfamily/PGBD"/>
    <property type="match status" value="1"/>
</dbReference>
<evidence type="ECO:0000256" key="2">
    <source>
        <dbReference type="ARBA" id="ARBA00022679"/>
    </source>
</evidence>
<keyword evidence="3" id="KW-0133">Cell shape</keyword>
<gene>
    <name evidence="9" type="ORF">SHK19_21670</name>
</gene>
<accession>A0ABZ0ZR37</accession>
<keyword evidence="5" id="KW-0961">Cell wall biogenesis/degradation</keyword>
<evidence type="ECO:0000313" key="10">
    <source>
        <dbReference type="Proteomes" id="UP001327225"/>
    </source>
</evidence>